<reference evidence="3" key="1">
    <citation type="journal article" date="2006" name="PLoS Biol.">
        <title>Macronuclear genome sequence of the ciliate Tetrahymena thermophila, a model eukaryote.</title>
        <authorList>
            <person name="Eisen J.A."/>
            <person name="Coyne R.S."/>
            <person name="Wu M."/>
            <person name="Wu D."/>
            <person name="Thiagarajan M."/>
            <person name="Wortman J.R."/>
            <person name="Badger J.H."/>
            <person name="Ren Q."/>
            <person name="Amedeo P."/>
            <person name="Jones K.M."/>
            <person name="Tallon L.J."/>
            <person name="Delcher A.L."/>
            <person name="Salzberg S.L."/>
            <person name="Silva J.C."/>
            <person name="Haas B.J."/>
            <person name="Majoros W.H."/>
            <person name="Farzad M."/>
            <person name="Carlton J.M."/>
            <person name="Smith R.K. Jr."/>
            <person name="Garg J."/>
            <person name="Pearlman R.E."/>
            <person name="Karrer K.M."/>
            <person name="Sun L."/>
            <person name="Manning G."/>
            <person name="Elde N.C."/>
            <person name="Turkewitz A.P."/>
            <person name="Asai D.J."/>
            <person name="Wilkes D.E."/>
            <person name="Wang Y."/>
            <person name="Cai H."/>
            <person name="Collins K."/>
            <person name="Stewart B.A."/>
            <person name="Lee S.R."/>
            <person name="Wilamowska K."/>
            <person name="Weinberg Z."/>
            <person name="Ruzzo W.L."/>
            <person name="Wloga D."/>
            <person name="Gaertig J."/>
            <person name="Frankel J."/>
            <person name="Tsao C.-C."/>
            <person name="Gorovsky M.A."/>
            <person name="Keeling P.J."/>
            <person name="Waller R.F."/>
            <person name="Patron N.J."/>
            <person name="Cherry J.M."/>
            <person name="Stover N.A."/>
            <person name="Krieger C.J."/>
            <person name="del Toro C."/>
            <person name="Ryder H.F."/>
            <person name="Williamson S.C."/>
            <person name="Barbeau R.A."/>
            <person name="Hamilton E.P."/>
            <person name="Orias E."/>
        </authorList>
    </citation>
    <scope>NUCLEOTIDE SEQUENCE [LARGE SCALE GENOMIC DNA]</scope>
    <source>
        <strain evidence="3">SB210</strain>
    </source>
</reference>
<protein>
    <recommendedName>
        <fullName evidence="4">Transmembrane protein</fullName>
    </recommendedName>
</protein>
<feature type="signal peptide" evidence="1">
    <location>
        <begin position="1"/>
        <end position="18"/>
    </location>
</feature>
<accession>Q22MX7</accession>
<dbReference type="Proteomes" id="UP000009168">
    <property type="component" value="Unassembled WGS sequence"/>
</dbReference>
<dbReference type="AlphaFoldDB" id="Q22MX7"/>
<keyword evidence="1" id="KW-0732">Signal</keyword>
<dbReference type="KEGG" id="tet:TTHERM_00029960"/>
<proteinExistence type="predicted"/>
<name>Q22MX7_TETTS</name>
<dbReference type="EMBL" id="GG662720">
    <property type="protein sequence ID" value="EAR86518.1"/>
    <property type="molecule type" value="Genomic_DNA"/>
</dbReference>
<evidence type="ECO:0000256" key="1">
    <source>
        <dbReference type="SAM" id="SignalP"/>
    </source>
</evidence>
<gene>
    <name evidence="2" type="ORF">TTHERM_00029960</name>
</gene>
<dbReference type="GeneID" id="7833572"/>
<feature type="chain" id="PRO_5004201213" description="Transmembrane protein" evidence="1">
    <location>
        <begin position="19"/>
        <end position="380"/>
    </location>
</feature>
<evidence type="ECO:0000313" key="2">
    <source>
        <dbReference type="EMBL" id="EAR86518.1"/>
    </source>
</evidence>
<keyword evidence="3" id="KW-1185">Reference proteome</keyword>
<dbReference type="RefSeq" id="XP_976893.1">
    <property type="nucleotide sequence ID" value="XM_971800.3"/>
</dbReference>
<sequence>MKIQIIILLSLCLTSVFAAGKCANHQAYLLVKAYFQDLATGNGQKALDDVNKFASYYENKNPSTSASSDDLGVCSQSGQYQGHPSCCDAKITKFLEKAALFKVKPLQNQNNIVMKFMNALVKMINKSTCNAKAGQTKPTKADDLKSNTALTSLQTLIKNSNACKIQFATAMVQFTRGAVCTVCAGTDQLSSFFGSDGKLIISQSSSDAFQKATNDALACFADVASWTATSTNPGLSVVVNDVFGAYLDSSCSTTALVTKLQNAFTSNGGIQKSGACSSTTVFKKQTNCEQAQQGDSTIDNQVNTGRFLEQMEFENIRVLQAPSADSTISSTGGVNILVQSPGDSNIDADGNVDTTTDAPGSSVINSFLLSSLAVLLLAIY</sequence>
<evidence type="ECO:0008006" key="4">
    <source>
        <dbReference type="Google" id="ProtNLM"/>
    </source>
</evidence>
<dbReference type="HOGENOM" id="CLU_736705_0_0_1"/>
<evidence type="ECO:0000313" key="3">
    <source>
        <dbReference type="Proteomes" id="UP000009168"/>
    </source>
</evidence>
<organism evidence="2 3">
    <name type="scientific">Tetrahymena thermophila (strain SB210)</name>
    <dbReference type="NCBI Taxonomy" id="312017"/>
    <lineage>
        <taxon>Eukaryota</taxon>
        <taxon>Sar</taxon>
        <taxon>Alveolata</taxon>
        <taxon>Ciliophora</taxon>
        <taxon>Intramacronucleata</taxon>
        <taxon>Oligohymenophorea</taxon>
        <taxon>Hymenostomatida</taxon>
        <taxon>Tetrahymenina</taxon>
        <taxon>Tetrahymenidae</taxon>
        <taxon>Tetrahymena</taxon>
    </lineage>
</organism>
<dbReference type="InParanoid" id="Q22MX7"/>